<sequence length="79" mass="9268">IKENIIRKFKMDLFVTIIMCLPVLCLSLNPRRMIKVDKEHLKYDFSTFLVLGRPFSLTLRWISDTLQLTTTTTTKSSMD</sequence>
<dbReference type="Proteomes" id="UP001054945">
    <property type="component" value="Unassembled WGS sequence"/>
</dbReference>
<gene>
    <name evidence="1" type="ORF">CEXT_428811</name>
</gene>
<accession>A0AAV4P939</accession>
<organism evidence="1 2">
    <name type="scientific">Caerostris extrusa</name>
    <name type="common">Bark spider</name>
    <name type="synonym">Caerostris bankana</name>
    <dbReference type="NCBI Taxonomy" id="172846"/>
    <lineage>
        <taxon>Eukaryota</taxon>
        <taxon>Metazoa</taxon>
        <taxon>Ecdysozoa</taxon>
        <taxon>Arthropoda</taxon>
        <taxon>Chelicerata</taxon>
        <taxon>Arachnida</taxon>
        <taxon>Araneae</taxon>
        <taxon>Araneomorphae</taxon>
        <taxon>Entelegynae</taxon>
        <taxon>Araneoidea</taxon>
        <taxon>Araneidae</taxon>
        <taxon>Caerostris</taxon>
    </lineage>
</organism>
<name>A0AAV4P939_CAEEX</name>
<dbReference type="EMBL" id="BPLR01021693">
    <property type="protein sequence ID" value="GIX92444.1"/>
    <property type="molecule type" value="Genomic_DNA"/>
</dbReference>
<comment type="caution">
    <text evidence="1">The sequence shown here is derived from an EMBL/GenBank/DDBJ whole genome shotgun (WGS) entry which is preliminary data.</text>
</comment>
<keyword evidence="2" id="KW-1185">Reference proteome</keyword>
<evidence type="ECO:0000313" key="1">
    <source>
        <dbReference type="EMBL" id="GIX92444.1"/>
    </source>
</evidence>
<protein>
    <submittedName>
        <fullName evidence="1">Uncharacterized protein</fullName>
    </submittedName>
</protein>
<feature type="non-terminal residue" evidence="1">
    <location>
        <position position="1"/>
    </location>
</feature>
<proteinExistence type="predicted"/>
<reference evidence="1 2" key="1">
    <citation type="submission" date="2021-06" db="EMBL/GenBank/DDBJ databases">
        <title>Caerostris extrusa draft genome.</title>
        <authorList>
            <person name="Kono N."/>
            <person name="Arakawa K."/>
        </authorList>
    </citation>
    <scope>NUCLEOTIDE SEQUENCE [LARGE SCALE GENOMIC DNA]</scope>
</reference>
<evidence type="ECO:0000313" key="2">
    <source>
        <dbReference type="Proteomes" id="UP001054945"/>
    </source>
</evidence>
<dbReference type="AlphaFoldDB" id="A0AAV4P939"/>